<evidence type="ECO:0000256" key="6">
    <source>
        <dbReference type="ARBA" id="ARBA00022729"/>
    </source>
</evidence>
<reference evidence="10" key="1">
    <citation type="journal article" date="2018" name="Nat. Microbiol.">
        <title>Leveraging single-cell genomics to expand the fungal tree of life.</title>
        <authorList>
            <person name="Ahrendt S.R."/>
            <person name="Quandt C.A."/>
            <person name="Ciobanu D."/>
            <person name="Clum A."/>
            <person name="Salamov A."/>
            <person name="Andreopoulos B."/>
            <person name="Cheng J.F."/>
            <person name="Woyke T."/>
            <person name="Pelin A."/>
            <person name="Henrissat B."/>
            <person name="Reynolds N.K."/>
            <person name="Benny G.L."/>
            <person name="Smith M.E."/>
            <person name="James T.Y."/>
            <person name="Grigoriev I.V."/>
        </authorList>
    </citation>
    <scope>NUCLEOTIDE SEQUENCE [LARGE SCALE GENOMIC DNA]</scope>
    <source>
        <strain evidence="10">ATCC 52028</strain>
    </source>
</reference>
<feature type="domain" description="MD-2-related lipid-recognition" evidence="8">
    <location>
        <begin position="6"/>
        <end position="122"/>
    </location>
</feature>
<comment type="similarity">
    <text evidence="2">Belongs to the NPC2 family.</text>
</comment>
<dbReference type="InterPro" id="IPR039670">
    <property type="entry name" value="NPC2-like"/>
</dbReference>
<dbReference type="InterPro" id="IPR014756">
    <property type="entry name" value="Ig_E-set"/>
</dbReference>
<comment type="subunit">
    <text evidence="3">Monomer.</text>
</comment>
<evidence type="ECO:0000256" key="2">
    <source>
        <dbReference type="ARBA" id="ARBA00006370"/>
    </source>
</evidence>
<gene>
    <name evidence="9" type="ORF">CXG81DRAFT_4508</name>
</gene>
<proteinExistence type="inferred from homology"/>
<evidence type="ECO:0000256" key="7">
    <source>
        <dbReference type="ARBA" id="ARBA00023055"/>
    </source>
</evidence>
<dbReference type="PANTHER" id="PTHR11306">
    <property type="entry name" value="NIEMANN PICK TYPE C2 PROTEIN NPC2-RELATED"/>
    <property type="match status" value="1"/>
</dbReference>
<evidence type="ECO:0000313" key="9">
    <source>
        <dbReference type="EMBL" id="RKP01890.1"/>
    </source>
</evidence>
<keyword evidence="7" id="KW-0445">Lipid transport</keyword>
<feature type="non-terminal residue" evidence="9">
    <location>
        <position position="1"/>
    </location>
</feature>
<dbReference type="Proteomes" id="UP000274922">
    <property type="component" value="Unassembled WGS sequence"/>
</dbReference>
<dbReference type="GO" id="GO:0032934">
    <property type="term" value="F:sterol binding"/>
    <property type="evidence" value="ECO:0007669"/>
    <property type="project" value="InterPro"/>
</dbReference>
<comment type="function">
    <text evidence="1">Catalyzes the intermembrane transfer of phosphatidylglycerol and phosphatidylinositol.</text>
</comment>
<name>A0A4P9X9X6_9FUNG</name>
<dbReference type="Pfam" id="PF02221">
    <property type="entry name" value="E1_DerP2_DerF2"/>
    <property type="match status" value="1"/>
</dbReference>
<evidence type="ECO:0000259" key="8">
    <source>
        <dbReference type="SMART" id="SM00737"/>
    </source>
</evidence>
<dbReference type="GO" id="GO:0032366">
    <property type="term" value="P:intracellular sterol transport"/>
    <property type="evidence" value="ECO:0007669"/>
    <property type="project" value="InterPro"/>
</dbReference>
<keyword evidence="6" id="KW-0732">Signal</keyword>
<accession>A0A4P9X9X6</accession>
<dbReference type="PANTHER" id="PTHR11306:SF0">
    <property type="entry name" value="PHOSPHATIDYLGLYCEROL_PHOSPHATIDYLINOSITOL TRANSFER PROTEIN"/>
    <property type="match status" value="1"/>
</dbReference>
<dbReference type="CDD" id="cd00917">
    <property type="entry name" value="PG-PI_TP"/>
    <property type="match status" value="1"/>
</dbReference>
<dbReference type="AlphaFoldDB" id="A0A4P9X9X6"/>
<dbReference type="InterPro" id="IPR003172">
    <property type="entry name" value="ML_dom"/>
</dbReference>
<dbReference type="SMART" id="SM00737">
    <property type="entry name" value="ML"/>
    <property type="match status" value="1"/>
</dbReference>
<evidence type="ECO:0000256" key="3">
    <source>
        <dbReference type="ARBA" id="ARBA00011245"/>
    </source>
</evidence>
<dbReference type="EMBL" id="ML014158">
    <property type="protein sequence ID" value="RKP01890.1"/>
    <property type="molecule type" value="Genomic_DNA"/>
</dbReference>
<dbReference type="SUPFAM" id="SSF81296">
    <property type="entry name" value="E set domains"/>
    <property type="match status" value="1"/>
</dbReference>
<evidence type="ECO:0000256" key="4">
    <source>
        <dbReference type="ARBA" id="ARBA00016056"/>
    </source>
</evidence>
<protein>
    <recommendedName>
        <fullName evidence="4">Phosphatidylglycerol/phosphatidylinositol transfer protein</fullName>
    </recommendedName>
</protein>
<keyword evidence="5" id="KW-0813">Transport</keyword>
<evidence type="ECO:0000256" key="1">
    <source>
        <dbReference type="ARBA" id="ARBA00002053"/>
    </source>
</evidence>
<evidence type="ECO:0000313" key="10">
    <source>
        <dbReference type="Proteomes" id="UP000274922"/>
    </source>
</evidence>
<sequence>RPGSGLTFCGSQNDVFQPHNVTLRPDPPKRGANLTVVVNGVLSKDVVDGATAHLQVRLGLIRLVNQQLDVCEEVKKIGEQCPFKKGPLHIEATVEIPWQVPPGRYLVDVTGKTVDGDDLTCV</sequence>
<keyword evidence="10" id="KW-1185">Reference proteome</keyword>
<feature type="non-terminal residue" evidence="9">
    <location>
        <position position="122"/>
    </location>
</feature>
<evidence type="ECO:0000256" key="5">
    <source>
        <dbReference type="ARBA" id="ARBA00022448"/>
    </source>
</evidence>
<dbReference type="Gene3D" id="2.60.40.770">
    <property type="match status" value="1"/>
</dbReference>
<organism evidence="9 10">
    <name type="scientific">Caulochytrium protostelioides</name>
    <dbReference type="NCBI Taxonomy" id="1555241"/>
    <lineage>
        <taxon>Eukaryota</taxon>
        <taxon>Fungi</taxon>
        <taxon>Fungi incertae sedis</taxon>
        <taxon>Chytridiomycota</taxon>
        <taxon>Chytridiomycota incertae sedis</taxon>
        <taxon>Chytridiomycetes</taxon>
        <taxon>Caulochytriales</taxon>
        <taxon>Caulochytriaceae</taxon>
        <taxon>Caulochytrium</taxon>
    </lineage>
</organism>
<dbReference type="InterPro" id="IPR033917">
    <property type="entry name" value="ML_PG-PI_TP"/>
</dbReference>
<dbReference type="OrthoDB" id="6409159at2759"/>